<comment type="caution">
    <text evidence="1">The sequence shown here is derived from an EMBL/GenBank/DDBJ whole genome shotgun (WGS) entry which is preliminary data.</text>
</comment>
<gene>
    <name evidence="1" type="ORF">IWQ57_004213</name>
</gene>
<accession>A0ACC1JT70</accession>
<organism evidence="1 2">
    <name type="scientific">Coemansia nantahalensis</name>
    <dbReference type="NCBI Taxonomy" id="2789366"/>
    <lineage>
        <taxon>Eukaryota</taxon>
        <taxon>Fungi</taxon>
        <taxon>Fungi incertae sedis</taxon>
        <taxon>Zoopagomycota</taxon>
        <taxon>Kickxellomycotina</taxon>
        <taxon>Kickxellomycetes</taxon>
        <taxon>Kickxellales</taxon>
        <taxon>Kickxellaceae</taxon>
        <taxon>Coemansia</taxon>
    </lineage>
</organism>
<protein>
    <submittedName>
        <fullName evidence="1">Uncharacterized protein</fullName>
    </submittedName>
</protein>
<feature type="non-terminal residue" evidence="1">
    <location>
        <position position="172"/>
    </location>
</feature>
<sequence length="172" mass="18452">MVRLSLRSAAFMALSLVAAASPLMQTFNQPVGAAVVAPRPVGASFVNPAAPALTNEDRNNNLAFHGEPAPVPAQRQAVAMPPAGKQCVMVPCSEEECMMSMTPQEQAEFRRQCEEMKREELQKAPAAGKSRIAKDGDKLTYYKMLTPEEAAALKVTDGKTAYITPMGQEGKA</sequence>
<dbReference type="Proteomes" id="UP001140234">
    <property type="component" value="Unassembled WGS sequence"/>
</dbReference>
<name>A0ACC1JT70_9FUNG</name>
<evidence type="ECO:0000313" key="2">
    <source>
        <dbReference type="Proteomes" id="UP001140234"/>
    </source>
</evidence>
<reference evidence="1" key="1">
    <citation type="submission" date="2022-07" db="EMBL/GenBank/DDBJ databases">
        <title>Phylogenomic reconstructions and comparative analyses of Kickxellomycotina fungi.</title>
        <authorList>
            <person name="Reynolds N.K."/>
            <person name="Stajich J.E."/>
            <person name="Barry K."/>
            <person name="Grigoriev I.V."/>
            <person name="Crous P."/>
            <person name="Smith M.E."/>
        </authorList>
    </citation>
    <scope>NUCLEOTIDE SEQUENCE</scope>
    <source>
        <strain evidence="1">CBS 109366</strain>
    </source>
</reference>
<proteinExistence type="predicted"/>
<keyword evidence="2" id="KW-1185">Reference proteome</keyword>
<evidence type="ECO:0000313" key="1">
    <source>
        <dbReference type="EMBL" id="KAJ2766806.1"/>
    </source>
</evidence>
<dbReference type="EMBL" id="JANBUJ010001596">
    <property type="protein sequence ID" value="KAJ2766806.1"/>
    <property type="molecule type" value="Genomic_DNA"/>
</dbReference>